<keyword evidence="2" id="KW-1185">Reference proteome</keyword>
<feature type="chain" id="PRO_5011977862" evidence="1">
    <location>
        <begin position="16"/>
        <end position="215"/>
    </location>
</feature>
<keyword evidence="1" id="KW-0732">Signal</keyword>
<feature type="signal peptide" evidence="1">
    <location>
        <begin position="1"/>
        <end position="15"/>
    </location>
</feature>
<evidence type="ECO:0000313" key="3">
    <source>
        <dbReference type="WBParaSite" id="Csp11.Scaffold574.g4331.t1"/>
    </source>
</evidence>
<sequence length="215" mass="25315">MQILLILCLAVYAHAKCSRKFEMLLEHPENPIFNGIKDSWRTPEFVDGLRKMNQTCLTDEKHYEFMGFKKILPPKDPFFNTFLLLGGGELIALTEIREALGFEPPIWRTKNMMIKNEENLETLNIKEYYEEMEFYMIYGNDKMFSEKKLRASASLLDRRFPFIRNSYKRMSKAIRNVNGGVVDRQVIKKVIRQLCAIVEELLGEFFHFGMDCMKS</sequence>
<reference evidence="3" key="1">
    <citation type="submission" date="2016-11" db="UniProtKB">
        <authorList>
            <consortium name="WormBaseParasite"/>
        </authorList>
    </citation>
    <scope>IDENTIFICATION</scope>
</reference>
<evidence type="ECO:0000313" key="2">
    <source>
        <dbReference type="Proteomes" id="UP000095282"/>
    </source>
</evidence>
<name>A0A1I7TBJ6_9PELO</name>
<dbReference type="WBParaSite" id="Csp11.Scaffold574.g4331.t1">
    <property type="protein sequence ID" value="Csp11.Scaffold574.g4331.t1"/>
    <property type="gene ID" value="Csp11.Scaffold574.g4331"/>
</dbReference>
<organism evidence="2 3">
    <name type="scientific">Caenorhabditis tropicalis</name>
    <dbReference type="NCBI Taxonomy" id="1561998"/>
    <lineage>
        <taxon>Eukaryota</taxon>
        <taxon>Metazoa</taxon>
        <taxon>Ecdysozoa</taxon>
        <taxon>Nematoda</taxon>
        <taxon>Chromadorea</taxon>
        <taxon>Rhabditida</taxon>
        <taxon>Rhabditina</taxon>
        <taxon>Rhabditomorpha</taxon>
        <taxon>Rhabditoidea</taxon>
        <taxon>Rhabditidae</taxon>
        <taxon>Peloderinae</taxon>
        <taxon>Caenorhabditis</taxon>
    </lineage>
</organism>
<protein>
    <submittedName>
        <fullName evidence="3">Uncharacterized protein</fullName>
    </submittedName>
</protein>
<dbReference type="Proteomes" id="UP000095282">
    <property type="component" value="Unplaced"/>
</dbReference>
<evidence type="ECO:0000256" key="1">
    <source>
        <dbReference type="SAM" id="SignalP"/>
    </source>
</evidence>
<proteinExistence type="predicted"/>
<accession>A0A1I7TBJ6</accession>
<dbReference type="AlphaFoldDB" id="A0A1I7TBJ6"/>